<dbReference type="EMBL" id="JAFBFH010000005">
    <property type="protein sequence ID" value="MBM7714161.1"/>
    <property type="molecule type" value="Genomic_DNA"/>
</dbReference>
<dbReference type="PANTHER" id="PTHR15020">
    <property type="entry name" value="FLAVIN REDUCTASE-RELATED"/>
    <property type="match status" value="1"/>
</dbReference>
<reference evidence="2 3" key="1">
    <citation type="submission" date="2021-01" db="EMBL/GenBank/DDBJ databases">
        <title>Genomic Encyclopedia of Type Strains, Phase IV (KMG-IV): sequencing the most valuable type-strain genomes for metagenomic binning, comparative biology and taxonomic classification.</title>
        <authorList>
            <person name="Goeker M."/>
        </authorList>
    </citation>
    <scope>NUCLEOTIDE SEQUENCE [LARGE SCALE GENOMIC DNA]</scope>
    <source>
        <strain evidence="2 3">DSM 105453</strain>
    </source>
</reference>
<dbReference type="InterPro" id="IPR036291">
    <property type="entry name" value="NAD(P)-bd_dom_sf"/>
</dbReference>
<evidence type="ECO:0000313" key="2">
    <source>
        <dbReference type="EMBL" id="MBM7714161.1"/>
    </source>
</evidence>
<sequence>MNILLVSDCRHPGRCLFEFLSKHTDHDVKMETWKTGPMITENQDEEHLSNVMKGTDVVIFSSGCDEQAYEQAPHSSVLKHIKTLIKMASRIKVPRFILLSALGADDPQGPAEDYLYHKREAEDYLKNSGLSYTIIRPGHLIHGGPSGKINMQENMQWIVNVDISCGDIALVLKSILDSGKLINKIVEITSGENSIKKAIHGI</sequence>
<dbReference type="Gene3D" id="3.40.50.720">
    <property type="entry name" value="NAD(P)-binding Rossmann-like Domain"/>
    <property type="match status" value="1"/>
</dbReference>
<gene>
    <name evidence="2" type="ORF">JOC94_001133</name>
</gene>
<dbReference type="RefSeq" id="WP_077109923.1">
    <property type="nucleotide sequence ID" value="NZ_JAFBFH010000005.1"/>
</dbReference>
<accession>A0ABS2R3D7</accession>
<dbReference type="PANTHER" id="PTHR15020:SF50">
    <property type="entry name" value="UPF0659 PROTEIN YMR090W"/>
    <property type="match status" value="1"/>
</dbReference>
<feature type="domain" description="NAD(P)-binding" evidence="1">
    <location>
        <begin position="41"/>
        <end position="177"/>
    </location>
</feature>
<evidence type="ECO:0000259" key="1">
    <source>
        <dbReference type="Pfam" id="PF13460"/>
    </source>
</evidence>
<organism evidence="2 3">
    <name type="scientific">Siminovitchia thermophila</name>
    <dbReference type="NCBI Taxonomy" id="1245522"/>
    <lineage>
        <taxon>Bacteria</taxon>
        <taxon>Bacillati</taxon>
        <taxon>Bacillota</taxon>
        <taxon>Bacilli</taxon>
        <taxon>Bacillales</taxon>
        <taxon>Bacillaceae</taxon>
        <taxon>Siminovitchia</taxon>
    </lineage>
</organism>
<protein>
    <submittedName>
        <fullName evidence="2">Nucleoside-diphosphate-sugar epimerase</fullName>
    </submittedName>
</protein>
<evidence type="ECO:0000313" key="3">
    <source>
        <dbReference type="Proteomes" id="UP000823485"/>
    </source>
</evidence>
<name>A0ABS2R3D7_9BACI</name>
<keyword evidence="3" id="KW-1185">Reference proteome</keyword>
<dbReference type="Pfam" id="PF13460">
    <property type="entry name" value="NAD_binding_10"/>
    <property type="match status" value="1"/>
</dbReference>
<dbReference type="SUPFAM" id="SSF51735">
    <property type="entry name" value="NAD(P)-binding Rossmann-fold domains"/>
    <property type="match status" value="1"/>
</dbReference>
<dbReference type="InterPro" id="IPR016040">
    <property type="entry name" value="NAD(P)-bd_dom"/>
</dbReference>
<comment type="caution">
    <text evidence="2">The sequence shown here is derived from an EMBL/GenBank/DDBJ whole genome shotgun (WGS) entry which is preliminary data.</text>
</comment>
<dbReference type="Proteomes" id="UP000823485">
    <property type="component" value="Unassembled WGS sequence"/>
</dbReference>
<proteinExistence type="predicted"/>